<gene>
    <name evidence="2" type="ORF">MalAC0309_2618</name>
</gene>
<dbReference type="EMBL" id="AP017315">
    <property type="protein sequence ID" value="BAU33453.1"/>
    <property type="molecule type" value="Genomic_DNA"/>
</dbReference>
<keyword evidence="1" id="KW-1133">Transmembrane helix</keyword>
<feature type="transmembrane region" description="Helical" evidence="1">
    <location>
        <begin position="6"/>
        <end position="27"/>
    </location>
</feature>
<feature type="transmembrane region" description="Helical" evidence="1">
    <location>
        <begin position="57"/>
        <end position="76"/>
    </location>
</feature>
<protein>
    <recommendedName>
        <fullName evidence="4">DUF2157 domain-containing protein</fullName>
    </recommendedName>
</protein>
<feature type="transmembrane region" description="Helical" evidence="1">
    <location>
        <begin position="186"/>
        <end position="208"/>
    </location>
</feature>
<reference evidence="2 3" key="2">
    <citation type="submission" date="2016-01" db="EMBL/GenBank/DDBJ databases">
        <title>Microcella alkaliphila JAM AC0309 whole genome shotgun sequence.</title>
        <authorList>
            <person name="Kurata A."/>
            <person name="Hirose Y."/>
            <person name="Kishimoto N."/>
            <person name="Kobayashi T."/>
        </authorList>
    </citation>
    <scope>NUCLEOTIDE SEQUENCE [LARGE SCALE GENOMIC DNA]</scope>
    <source>
        <strain evidence="2 3">JAM AC0309</strain>
    </source>
</reference>
<dbReference type="AlphaFoldDB" id="A0A0U5BY19"/>
<feature type="transmembrane region" description="Helical" evidence="1">
    <location>
        <begin position="34"/>
        <end position="51"/>
    </location>
</feature>
<keyword evidence="1" id="KW-0812">Transmembrane</keyword>
<feature type="transmembrane region" description="Helical" evidence="1">
    <location>
        <begin position="135"/>
        <end position="155"/>
    </location>
</feature>
<evidence type="ECO:0000313" key="2">
    <source>
        <dbReference type="EMBL" id="BAU33453.1"/>
    </source>
</evidence>
<dbReference type="RefSeq" id="WP_096423163.1">
    <property type="nucleotide sequence ID" value="NZ_AP017315.1"/>
</dbReference>
<name>A0A0U5BY19_9MICO</name>
<dbReference type="OrthoDB" id="4931641at2"/>
<evidence type="ECO:0008006" key="4">
    <source>
        <dbReference type="Google" id="ProtNLM"/>
    </source>
</evidence>
<feature type="transmembrane region" description="Helical" evidence="1">
    <location>
        <begin position="162"/>
        <end position="180"/>
    </location>
</feature>
<organism evidence="2 3">
    <name type="scientific">Microcella alkaliphila</name>
    <dbReference type="NCBI Taxonomy" id="279828"/>
    <lineage>
        <taxon>Bacteria</taxon>
        <taxon>Bacillati</taxon>
        <taxon>Actinomycetota</taxon>
        <taxon>Actinomycetes</taxon>
        <taxon>Micrococcales</taxon>
        <taxon>Microbacteriaceae</taxon>
        <taxon>Microcella</taxon>
    </lineage>
</organism>
<accession>A0A0U5BY19</accession>
<sequence length="212" mass="22122">MSSVAVRVTLGIALAIAGVLGLIDLLTDGADLRLWWIGVQLGASAVFWVAFATDRGSWWAAIPGAVLAAVGVRSLLELSTSILNWREFVFFAIASLGFWAVAATARRRWWAIIPAGMLVSLGAADVAERLLGDQAAGVALFVGAALTFVVLALAPGGRAQRWAWFPSIGLAIIAAIIALSLDGIEIGVAVIWPILVVVGGIAIVVSALRSRK</sequence>
<evidence type="ECO:0000256" key="1">
    <source>
        <dbReference type="SAM" id="Phobius"/>
    </source>
</evidence>
<proteinExistence type="predicted"/>
<dbReference type="KEGG" id="malk:MalAC0309_2618"/>
<dbReference type="Proteomes" id="UP000218965">
    <property type="component" value="Chromosome"/>
</dbReference>
<keyword evidence="1" id="KW-0472">Membrane</keyword>
<feature type="transmembrane region" description="Helical" evidence="1">
    <location>
        <begin position="88"/>
        <end position="105"/>
    </location>
</feature>
<evidence type="ECO:0000313" key="3">
    <source>
        <dbReference type="Proteomes" id="UP000218965"/>
    </source>
</evidence>
<reference evidence="3" key="1">
    <citation type="submission" date="2015-12" db="EMBL/GenBank/DDBJ databases">
        <authorList>
            <person name="Shamseldin A."/>
            <person name="Moawad H."/>
            <person name="Abd El-Rahim W.M."/>
            <person name="Sadowsky M.J."/>
        </authorList>
    </citation>
    <scope>NUCLEOTIDE SEQUENCE [LARGE SCALE GENOMIC DNA]</scope>
    <source>
        <strain evidence="3">JAM AC0309</strain>
    </source>
</reference>